<dbReference type="Gene3D" id="1.20.1260.10">
    <property type="match status" value="1"/>
</dbReference>
<protein>
    <submittedName>
        <fullName evidence="1">DUF3231 family protein</fullName>
    </submittedName>
</protein>
<dbReference type="InterPro" id="IPR021617">
    <property type="entry name" value="DUF3231"/>
</dbReference>
<proteinExistence type="predicted"/>
<dbReference type="Proteomes" id="UP001329915">
    <property type="component" value="Chromosome"/>
</dbReference>
<dbReference type="AlphaFoldDB" id="A0AAU0ULG4"/>
<name>A0AAU0ULG4_9FIRM</name>
<accession>A0AAU0ULG4</accession>
<evidence type="ECO:0000313" key="1">
    <source>
        <dbReference type="EMBL" id="WRO21135.1"/>
    </source>
</evidence>
<dbReference type="EMBL" id="CP121694">
    <property type="protein sequence ID" value="WRO21135.1"/>
    <property type="molecule type" value="Genomic_DNA"/>
</dbReference>
<dbReference type="Pfam" id="PF11553">
    <property type="entry name" value="DUF3231"/>
    <property type="match status" value="1"/>
</dbReference>
<organism evidence="1 2">
    <name type="scientific">Metallumcola ferriviriculae</name>
    <dbReference type="NCBI Taxonomy" id="3039180"/>
    <lineage>
        <taxon>Bacteria</taxon>
        <taxon>Bacillati</taxon>
        <taxon>Bacillota</taxon>
        <taxon>Clostridia</taxon>
        <taxon>Neomoorellales</taxon>
        <taxon>Desulfitibacteraceae</taxon>
        <taxon>Metallumcola</taxon>
    </lineage>
</organism>
<evidence type="ECO:0000313" key="2">
    <source>
        <dbReference type="Proteomes" id="UP001329915"/>
    </source>
</evidence>
<keyword evidence="2" id="KW-1185">Reference proteome</keyword>
<dbReference type="InterPro" id="IPR012347">
    <property type="entry name" value="Ferritin-like"/>
</dbReference>
<gene>
    <name evidence="1" type="ORF">MFMK1_000931</name>
</gene>
<sequence length="171" mass="19917">MVQLGNIHIGNAGEAQPPSLSIQEAGYLWDFLVGRYKCLEETNIYLNIAKDPEFIVMLRTGISEILTEQAAKVEKEMEKYKLPLPKRNPKAFKNLNKKEVEVDDEFIFRQIFSGCQEYIDYLARTTRSMIINDNLRSLFAGFLKKELFFFDKLCKYGKTKGWLEVPPMYKN</sequence>
<dbReference type="RefSeq" id="WP_366923992.1">
    <property type="nucleotide sequence ID" value="NZ_CP121694.1"/>
</dbReference>
<reference evidence="1 2" key="1">
    <citation type="submission" date="2023-04" db="EMBL/GenBank/DDBJ databases">
        <authorList>
            <person name="Hsu D."/>
        </authorList>
    </citation>
    <scope>NUCLEOTIDE SEQUENCE [LARGE SCALE GENOMIC DNA]</scope>
    <source>
        <strain evidence="1 2">MK1</strain>
    </source>
</reference>
<dbReference type="KEGG" id="dbc:MFMK1_000931"/>